<sequence>MQNTVGDLPGFRPGEWVLDPDHSEVGFTVRHMMVSKVRGSFGVKSASLIATEDPLVFSLTATVDAASVNTNLEARDLHLRSAEFLDVENFPTIQFESKSASLSSDCYIVNGDLTIRGVTRSVDFKVEFGGFGPDTDGRYRAGASAVATINREDFGLTWNATIETGGLVVGKEVTILLELEGFLLED</sequence>
<dbReference type="InterPro" id="IPR007372">
    <property type="entry name" value="Lipid/polyisoprenoid-bd_YceI"/>
</dbReference>
<dbReference type="Gene3D" id="2.40.128.110">
    <property type="entry name" value="Lipid/polyisoprenoid-binding, YceI-like"/>
    <property type="match status" value="1"/>
</dbReference>
<dbReference type="SUPFAM" id="SSF101874">
    <property type="entry name" value="YceI-like"/>
    <property type="match status" value="1"/>
</dbReference>
<feature type="domain" description="Lipid/polyisoprenoid-binding YceI-like" evidence="2">
    <location>
        <begin position="15"/>
        <end position="182"/>
    </location>
</feature>
<name>A0AAX3EQI6_PAEUR</name>
<reference evidence="3" key="1">
    <citation type="submission" date="2022-07" db="EMBL/GenBank/DDBJ databases">
        <authorList>
            <person name="Wu T."/>
        </authorList>
    </citation>
    <scope>NUCLEOTIDE SEQUENCE</scope>
    <source>
        <strain evidence="3">SD-1</strain>
        <plasmid evidence="3">unnamed2</plasmid>
    </source>
</reference>
<gene>
    <name evidence="3" type="ORF">NL394_22790</name>
</gene>
<organism evidence="3 4">
    <name type="scientific">Paenarthrobacter ureafaciens</name>
    <dbReference type="NCBI Taxonomy" id="37931"/>
    <lineage>
        <taxon>Bacteria</taxon>
        <taxon>Bacillati</taxon>
        <taxon>Actinomycetota</taxon>
        <taxon>Actinomycetes</taxon>
        <taxon>Micrococcales</taxon>
        <taxon>Micrococcaceae</taxon>
        <taxon>Paenarthrobacter</taxon>
    </lineage>
</organism>
<evidence type="ECO:0000313" key="3">
    <source>
        <dbReference type="EMBL" id="UYW00037.1"/>
    </source>
</evidence>
<evidence type="ECO:0000313" key="4">
    <source>
        <dbReference type="Proteomes" id="UP001163293"/>
    </source>
</evidence>
<dbReference type="EMBL" id="CP101187">
    <property type="protein sequence ID" value="UYW00037.1"/>
    <property type="molecule type" value="Genomic_DNA"/>
</dbReference>
<dbReference type="Proteomes" id="UP001163293">
    <property type="component" value="Plasmid unnamed2"/>
</dbReference>
<protein>
    <submittedName>
        <fullName evidence="3">YceI family protein</fullName>
    </submittedName>
</protein>
<dbReference type="PANTHER" id="PTHR34406">
    <property type="entry name" value="PROTEIN YCEI"/>
    <property type="match status" value="1"/>
</dbReference>
<dbReference type="PANTHER" id="PTHR34406:SF1">
    <property type="entry name" value="PROTEIN YCEI"/>
    <property type="match status" value="1"/>
</dbReference>
<evidence type="ECO:0000256" key="1">
    <source>
        <dbReference type="ARBA" id="ARBA00008812"/>
    </source>
</evidence>
<dbReference type="RefSeq" id="WP_168529435.1">
    <property type="nucleotide sequence ID" value="NZ_CP043010.1"/>
</dbReference>
<geneLocation type="plasmid" evidence="3 4">
    <name>unnamed2</name>
</geneLocation>
<dbReference type="SMART" id="SM00867">
    <property type="entry name" value="YceI"/>
    <property type="match status" value="1"/>
</dbReference>
<keyword evidence="3" id="KW-0614">Plasmid</keyword>
<accession>A0AAX3EQI6</accession>
<proteinExistence type="inferred from homology"/>
<dbReference type="InterPro" id="IPR036761">
    <property type="entry name" value="TTHA0802/YceI-like_sf"/>
</dbReference>
<dbReference type="Pfam" id="PF04264">
    <property type="entry name" value="YceI"/>
    <property type="match status" value="1"/>
</dbReference>
<comment type="similarity">
    <text evidence="1">Belongs to the UPF0312 family.</text>
</comment>
<dbReference type="AlphaFoldDB" id="A0AAX3EQI6"/>
<evidence type="ECO:0000259" key="2">
    <source>
        <dbReference type="SMART" id="SM00867"/>
    </source>
</evidence>
<keyword evidence="4" id="KW-1185">Reference proteome</keyword>